<dbReference type="GO" id="GO:1905839">
    <property type="term" value="P:negative regulation of telomeric D-loop disassembly"/>
    <property type="evidence" value="ECO:0007669"/>
    <property type="project" value="TreeGrafter"/>
</dbReference>
<dbReference type="InParanoid" id="G3WRI4"/>
<dbReference type="GO" id="GO:0008156">
    <property type="term" value="P:negative regulation of DNA replication"/>
    <property type="evidence" value="ECO:0007669"/>
    <property type="project" value="TreeGrafter"/>
</dbReference>
<keyword evidence="4" id="KW-0963">Cytoplasm</keyword>
<comment type="subunit">
    <text evidence="18">Homodimer.</text>
</comment>
<dbReference type="InterPro" id="IPR013867">
    <property type="entry name" value="Telomere_rpt-bd_fac_dimer_dom"/>
</dbReference>
<dbReference type="GO" id="GO:0051301">
    <property type="term" value="P:cell division"/>
    <property type="evidence" value="ECO:0007669"/>
    <property type="project" value="UniProtKB-KW"/>
</dbReference>
<evidence type="ECO:0000313" key="23">
    <source>
        <dbReference type="Proteomes" id="UP000007648"/>
    </source>
</evidence>
<dbReference type="InterPro" id="IPR001005">
    <property type="entry name" value="SANT/Myb"/>
</dbReference>
<keyword evidence="23" id="KW-1185">Reference proteome</keyword>
<evidence type="ECO:0000313" key="22">
    <source>
        <dbReference type="Ensembl" id="ENSSHAP00000018039.2"/>
    </source>
</evidence>
<keyword evidence="14" id="KW-0206">Cytoskeleton</keyword>
<reference evidence="22" key="2">
    <citation type="submission" date="2025-08" db="UniProtKB">
        <authorList>
            <consortium name="Ensembl"/>
        </authorList>
    </citation>
    <scope>IDENTIFICATION</scope>
</reference>
<dbReference type="Gene3D" id="1.10.10.60">
    <property type="entry name" value="Homeodomain-like"/>
    <property type="match status" value="1"/>
</dbReference>
<feature type="compositionally biased region" description="Basic and acidic residues" evidence="19">
    <location>
        <begin position="362"/>
        <end position="374"/>
    </location>
</feature>
<organism evidence="22 23">
    <name type="scientific">Sarcophilus harrisii</name>
    <name type="common">Tasmanian devil</name>
    <name type="synonym">Sarcophilus laniarius</name>
    <dbReference type="NCBI Taxonomy" id="9305"/>
    <lineage>
        <taxon>Eukaryota</taxon>
        <taxon>Metazoa</taxon>
        <taxon>Chordata</taxon>
        <taxon>Craniata</taxon>
        <taxon>Vertebrata</taxon>
        <taxon>Euteleostomi</taxon>
        <taxon>Mammalia</taxon>
        <taxon>Metatheria</taxon>
        <taxon>Dasyuromorphia</taxon>
        <taxon>Dasyuridae</taxon>
        <taxon>Sarcophilus</taxon>
    </lineage>
</organism>
<evidence type="ECO:0000256" key="9">
    <source>
        <dbReference type="ARBA" id="ARBA00022776"/>
    </source>
</evidence>
<dbReference type="GO" id="GO:0000783">
    <property type="term" value="C:nuclear telomere cap complex"/>
    <property type="evidence" value="ECO:0007669"/>
    <property type="project" value="UniProtKB-ARBA"/>
</dbReference>
<dbReference type="SMART" id="SM00717">
    <property type="entry name" value="SANT"/>
    <property type="match status" value="1"/>
</dbReference>
<dbReference type="PROSITE" id="PS51294">
    <property type="entry name" value="HTH_MYB"/>
    <property type="match status" value="1"/>
</dbReference>
<reference evidence="22" key="3">
    <citation type="submission" date="2025-09" db="UniProtKB">
        <authorList>
            <consortium name="Ensembl"/>
        </authorList>
    </citation>
    <scope>IDENTIFICATION</scope>
</reference>
<gene>
    <name evidence="22" type="primary">TERF1</name>
</gene>
<feature type="compositionally biased region" description="Polar residues" evidence="19">
    <location>
        <begin position="1"/>
        <end position="11"/>
    </location>
</feature>
<evidence type="ECO:0000256" key="15">
    <source>
        <dbReference type="ARBA" id="ARBA00023242"/>
    </source>
</evidence>
<dbReference type="InterPro" id="IPR017930">
    <property type="entry name" value="Myb_dom"/>
</dbReference>
<keyword evidence="5" id="KW-1017">Isopeptide bond</keyword>
<evidence type="ECO:0000256" key="14">
    <source>
        <dbReference type="ARBA" id="ARBA00023212"/>
    </source>
</evidence>
<feature type="region of interest" description="Disordered" evidence="19">
    <location>
        <begin position="317"/>
        <end position="436"/>
    </location>
</feature>
<keyword evidence="11 18" id="KW-0779">Telomere</keyword>
<dbReference type="GO" id="GO:0098505">
    <property type="term" value="F:G-rich strand telomeric DNA binding"/>
    <property type="evidence" value="ECO:0007669"/>
    <property type="project" value="TreeGrafter"/>
</dbReference>
<dbReference type="CDD" id="cd11660">
    <property type="entry name" value="SANT_TRF"/>
    <property type="match status" value="1"/>
</dbReference>
<dbReference type="GO" id="GO:0005819">
    <property type="term" value="C:spindle"/>
    <property type="evidence" value="ECO:0007669"/>
    <property type="project" value="UniProtKB-SubCell"/>
</dbReference>
<dbReference type="InterPro" id="IPR009057">
    <property type="entry name" value="Homeodomain-like_sf"/>
</dbReference>
<dbReference type="SUPFAM" id="SSF63600">
    <property type="entry name" value="Telomeric repeat binding factor (TRF) dimerisation domain"/>
    <property type="match status" value="1"/>
</dbReference>
<dbReference type="FunFam" id="1.25.40.210:FF:000001">
    <property type="entry name" value="Telomeric repeat-binding factor"/>
    <property type="match status" value="1"/>
</dbReference>
<evidence type="ECO:0000256" key="2">
    <source>
        <dbReference type="ARBA" id="ARBA00004574"/>
    </source>
</evidence>
<name>G3WRI4_SARHA</name>
<dbReference type="SUPFAM" id="SSF46689">
    <property type="entry name" value="Homeodomain-like"/>
    <property type="match status" value="1"/>
</dbReference>
<keyword evidence="7" id="KW-0132">Cell division</keyword>
<evidence type="ECO:0000256" key="6">
    <source>
        <dbReference type="ARBA" id="ARBA00022553"/>
    </source>
</evidence>
<evidence type="ECO:0000256" key="7">
    <source>
        <dbReference type="ARBA" id="ARBA00022618"/>
    </source>
</evidence>
<dbReference type="STRING" id="9305.ENSSHAP00000018039"/>
<dbReference type="FunFam" id="1.10.10.60:FF:000129">
    <property type="entry name" value="Telomeric repeat-binding factor 2"/>
    <property type="match status" value="1"/>
</dbReference>
<evidence type="ECO:0000256" key="8">
    <source>
        <dbReference type="ARBA" id="ARBA00022765"/>
    </source>
</evidence>
<dbReference type="Proteomes" id="UP000007648">
    <property type="component" value="Unassembled WGS sequence"/>
</dbReference>
<dbReference type="GeneTree" id="ENSGT00940000155268"/>
<dbReference type="HOGENOM" id="CLU_034265_0_0_1"/>
<feature type="domain" description="HTH myb-type" evidence="21">
    <location>
        <begin position="424"/>
        <end position="477"/>
    </location>
</feature>
<keyword evidence="9" id="KW-0498">Mitosis</keyword>
<reference evidence="22 23" key="1">
    <citation type="journal article" date="2011" name="Proc. Natl. Acad. Sci. U.S.A.">
        <title>Genetic diversity and population structure of the endangered marsupial Sarcophilus harrisii (Tasmanian devil).</title>
        <authorList>
            <person name="Miller W."/>
            <person name="Hayes V.M."/>
            <person name="Ratan A."/>
            <person name="Petersen D.C."/>
            <person name="Wittekindt N.E."/>
            <person name="Miller J."/>
            <person name="Walenz B."/>
            <person name="Knight J."/>
            <person name="Qi J."/>
            <person name="Zhao F."/>
            <person name="Wang Q."/>
            <person name="Bedoya-Reina O.C."/>
            <person name="Katiyar N."/>
            <person name="Tomsho L.P."/>
            <person name="Kasson L.M."/>
            <person name="Hardie R.A."/>
            <person name="Woodbridge P."/>
            <person name="Tindall E.A."/>
            <person name="Bertelsen M.F."/>
            <person name="Dixon D."/>
            <person name="Pyecroft S."/>
            <person name="Helgen K.M."/>
            <person name="Lesk A.M."/>
            <person name="Pringle T.H."/>
            <person name="Patterson N."/>
            <person name="Zhang Y."/>
            <person name="Kreiss A."/>
            <person name="Woods G.M."/>
            <person name="Jones M.E."/>
            <person name="Schuster S.C."/>
        </authorList>
    </citation>
    <scope>NUCLEOTIDE SEQUENCE [LARGE SCALE GENOMIC DNA]</scope>
</reference>
<evidence type="ECO:0000256" key="18">
    <source>
        <dbReference type="PIRNR" id="PIRNR038016"/>
    </source>
</evidence>
<sequence length="479" mass="55220">MTEATLSQSETAFHRSRVLTGHRNSPGGREMTKKGSGLSFLPSTCSLPSASFQNTAERERGERKVSGCWRLEDEAMAPKSSRERAYIRAMKRQLVPFEAEEEEEPAPYTMDPAADSLACGWMLDFFCLNLCQAFCEDDIEEFKRNRNIAEAIIHGLTRLTAHHLRTIYVCQFLTRIVEGKTLDAQFESDARLTPLESALMIWNKIRKEKEPLHDQIRDLLEIQAVAVCMEKASYKEAEGVFERIFGDTEDKPLKMKLLMIINKKDPYHPFFQRFTYKCMIDRVKIYANQVLTEKSSSFLMKAALKVVESKKDEEIFGPFVESPSSETENSEKQNSKPESPANSTSITRSHETPLSLSQNKLENSEHQDIEETRIKIRSRGSKRITQSLKKSSKSTIKHIITTKDSNKNKANNETNTSERPRRWKRRAWSSDEDQKLKSGVKKYGEGRWQKILTSYTFCSRTNVMLKDRWRTLKRLELVS</sequence>
<feature type="region of interest" description="Disordered" evidence="19">
    <location>
        <begin position="1"/>
        <end position="35"/>
    </location>
</feature>
<dbReference type="Ensembl" id="ENSSHAT00000018188.2">
    <property type="protein sequence ID" value="ENSSHAP00000018039.2"/>
    <property type="gene ID" value="ENSSHAG00000015315.2"/>
</dbReference>
<keyword evidence="10" id="KW-0832">Ubl conjugation</keyword>
<comment type="function">
    <text evidence="17">Binds the telomeric double-stranded 5'-TTAGGG-3' repeat and negatively regulates telomere length. Involved in the regulation of the mitotic spindle. Component of the shelterin complex (telosome) that is involved in the regulation of telomere length and protection. Shelterin associates with arrays of double-stranded 5'-TTAGGG-3' repeats added by telomerase and protects chromosome ends; without its protective activity, telomeres are no longer hidden from the DNA damage surveillance and chromosome ends are inappropriately processed by DNA repair pathways.</text>
</comment>
<dbReference type="GO" id="GO:0003691">
    <property type="term" value="F:double-stranded telomeric DNA binding"/>
    <property type="evidence" value="ECO:0007669"/>
    <property type="project" value="UniProtKB-UniRule"/>
</dbReference>
<evidence type="ECO:0000256" key="12">
    <source>
        <dbReference type="ARBA" id="ARBA00022990"/>
    </source>
</evidence>
<keyword evidence="6" id="KW-0597">Phosphoprotein</keyword>
<dbReference type="GO" id="GO:0008301">
    <property type="term" value="F:DNA binding, bending"/>
    <property type="evidence" value="ECO:0007669"/>
    <property type="project" value="TreeGrafter"/>
</dbReference>
<keyword evidence="13 18" id="KW-0238">DNA-binding</keyword>
<dbReference type="GO" id="GO:0042803">
    <property type="term" value="F:protein homodimerization activity"/>
    <property type="evidence" value="ECO:0007669"/>
    <property type="project" value="UniProtKB-UniRule"/>
</dbReference>
<evidence type="ECO:0000256" key="11">
    <source>
        <dbReference type="ARBA" id="ARBA00022895"/>
    </source>
</evidence>
<evidence type="ECO:0000256" key="5">
    <source>
        <dbReference type="ARBA" id="ARBA00022499"/>
    </source>
</evidence>
<dbReference type="PROSITE" id="PS50090">
    <property type="entry name" value="MYB_LIKE"/>
    <property type="match status" value="1"/>
</dbReference>
<dbReference type="GO" id="GO:0007004">
    <property type="term" value="P:telomere maintenance via telomerase"/>
    <property type="evidence" value="ECO:0007669"/>
    <property type="project" value="TreeGrafter"/>
</dbReference>
<evidence type="ECO:0000256" key="10">
    <source>
        <dbReference type="ARBA" id="ARBA00022843"/>
    </source>
</evidence>
<keyword evidence="3" id="KW-0158">Chromosome</keyword>
<comment type="subcellular location">
    <subcellularLocation>
        <location evidence="2">Chromosome</location>
        <location evidence="2">Telomere</location>
    </subcellularLocation>
    <subcellularLocation>
        <location evidence="1">Cytoplasm</location>
        <location evidence="1">Cytoskeleton</location>
        <location evidence="1">Spindle</location>
    </subcellularLocation>
    <subcellularLocation>
        <location evidence="18">Nucleus</location>
    </subcellularLocation>
</comment>
<evidence type="ECO:0000256" key="19">
    <source>
        <dbReference type="SAM" id="MobiDB-lite"/>
    </source>
</evidence>
<dbReference type="PANTHER" id="PTHR46734:SF1">
    <property type="entry name" value="TELOMERIC REPEAT-BINDING FACTOR 1"/>
    <property type="match status" value="1"/>
</dbReference>
<dbReference type="InterPro" id="IPR017357">
    <property type="entry name" value="TERF1/2"/>
</dbReference>
<accession>G3WRI4</accession>
<proteinExistence type="predicted"/>
<protein>
    <recommendedName>
        <fullName evidence="18">Telomeric repeat-binding factor</fullName>
    </recommendedName>
</protein>
<dbReference type="PIRSF" id="PIRSF038016">
    <property type="entry name" value="Telomere_bd-1_Pin2"/>
    <property type="match status" value="1"/>
</dbReference>
<evidence type="ECO:0000256" key="3">
    <source>
        <dbReference type="ARBA" id="ARBA00022454"/>
    </source>
</evidence>
<keyword evidence="8" id="KW-0013">ADP-ribosylation</keyword>
<evidence type="ECO:0000259" key="20">
    <source>
        <dbReference type="PROSITE" id="PS50090"/>
    </source>
</evidence>
<feature type="compositionally biased region" description="Polar residues" evidence="19">
    <location>
        <begin position="408"/>
        <end position="417"/>
    </location>
</feature>
<feature type="domain" description="Myb-like" evidence="20">
    <location>
        <begin position="424"/>
        <end position="473"/>
    </location>
</feature>
<dbReference type="Pfam" id="PF00249">
    <property type="entry name" value="Myb_DNA-binding"/>
    <property type="match status" value="1"/>
</dbReference>
<dbReference type="Pfam" id="PF08558">
    <property type="entry name" value="TRF"/>
    <property type="match status" value="1"/>
</dbReference>
<dbReference type="AlphaFoldDB" id="G3WRI4"/>
<keyword evidence="15 18" id="KW-0539">Nucleus</keyword>
<evidence type="ECO:0000256" key="13">
    <source>
        <dbReference type="ARBA" id="ARBA00023125"/>
    </source>
</evidence>
<dbReference type="InterPro" id="IPR036507">
    <property type="entry name" value="Telomere_rpt-bd_fac_dimer_sf"/>
</dbReference>
<dbReference type="InterPro" id="IPR052450">
    <property type="entry name" value="TRBD-Containing_Protein"/>
</dbReference>
<dbReference type="PANTHER" id="PTHR46734">
    <property type="entry name" value="TELOMERIC REPEAT-BINDING FACTOR 1 TERF1"/>
    <property type="match status" value="1"/>
</dbReference>
<feature type="compositionally biased region" description="Polar residues" evidence="19">
    <location>
        <begin position="336"/>
        <end position="361"/>
    </location>
</feature>
<evidence type="ECO:0000256" key="1">
    <source>
        <dbReference type="ARBA" id="ARBA00004186"/>
    </source>
</evidence>
<keyword evidence="12" id="KW-0007">Acetylation</keyword>
<dbReference type="GO" id="GO:0003720">
    <property type="term" value="F:telomerase activity"/>
    <property type="evidence" value="ECO:0007669"/>
    <property type="project" value="TreeGrafter"/>
</dbReference>
<evidence type="ECO:0000256" key="16">
    <source>
        <dbReference type="ARBA" id="ARBA00023306"/>
    </source>
</evidence>
<keyword evidence="16 18" id="KW-0131">Cell cycle</keyword>
<dbReference type="GO" id="GO:0071532">
    <property type="term" value="F:ankyrin repeat binding"/>
    <property type="evidence" value="ECO:0007669"/>
    <property type="project" value="TreeGrafter"/>
</dbReference>
<dbReference type="GO" id="GO:0008017">
    <property type="term" value="F:microtubule binding"/>
    <property type="evidence" value="ECO:0007669"/>
    <property type="project" value="TreeGrafter"/>
</dbReference>
<dbReference type="Gene3D" id="1.25.40.210">
    <property type="entry name" value="Telomere repeat-binding factor, dimerisation domain"/>
    <property type="match status" value="1"/>
</dbReference>
<evidence type="ECO:0000259" key="21">
    <source>
        <dbReference type="PROSITE" id="PS51294"/>
    </source>
</evidence>
<evidence type="ECO:0000256" key="4">
    <source>
        <dbReference type="ARBA" id="ARBA00022490"/>
    </source>
</evidence>
<dbReference type="FunCoup" id="G3WRI4">
    <property type="interactions" value="3142"/>
</dbReference>
<dbReference type="eggNOG" id="ENOG502RYK3">
    <property type="taxonomic scope" value="Eukaryota"/>
</dbReference>
<dbReference type="GO" id="GO:0005654">
    <property type="term" value="C:nucleoplasm"/>
    <property type="evidence" value="ECO:0007669"/>
    <property type="project" value="UniProtKB-ARBA"/>
</dbReference>
<evidence type="ECO:0000256" key="17">
    <source>
        <dbReference type="ARBA" id="ARBA00055936"/>
    </source>
</evidence>